<dbReference type="Gene3D" id="1.10.10.10">
    <property type="entry name" value="Winged helix-like DNA-binding domain superfamily/Winged helix DNA-binding domain"/>
    <property type="match status" value="1"/>
</dbReference>
<dbReference type="EMBL" id="JABFBC010000002">
    <property type="protein sequence ID" value="NNU81709.1"/>
    <property type="molecule type" value="Genomic_DNA"/>
</dbReference>
<keyword evidence="1" id="KW-0805">Transcription regulation</keyword>
<dbReference type="AlphaFoldDB" id="A0A849L5Q5"/>
<dbReference type="Pfam" id="PF07729">
    <property type="entry name" value="FCD"/>
    <property type="match status" value="1"/>
</dbReference>
<dbReference type="SMART" id="SM00345">
    <property type="entry name" value="HTH_GNTR"/>
    <property type="match status" value="1"/>
</dbReference>
<dbReference type="Pfam" id="PF00392">
    <property type="entry name" value="GntR"/>
    <property type="match status" value="1"/>
</dbReference>
<evidence type="ECO:0000256" key="1">
    <source>
        <dbReference type="ARBA" id="ARBA00023015"/>
    </source>
</evidence>
<evidence type="ECO:0000256" key="2">
    <source>
        <dbReference type="ARBA" id="ARBA00023125"/>
    </source>
</evidence>
<dbReference type="PRINTS" id="PR00035">
    <property type="entry name" value="HTHGNTR"/>
</dbReference>
<dbReference type="InterPro" id="IPR011711">
    <property type="entry name" value="GntR_C"/>
</dbReference>
<proteinExistence type="predicted"/>
<evidence type="ECO:0000259" key="4">
    <source>
        <dbReference type="PROSITE" id="PS50949"/>
    </source>
</evidence>
<dbReference type="PANTHER" id="PTHR43537:SF49">
    <property type="entry name" value="TRANSCRIPTIONAL REGULATORY PROTEIN"/>
    <property type="match status" value="1"/>
</dbReference>
<dbReference type="SUPFAM" id="SSF48008">
    <property type="entry name" value="GntR ligand-binding domain-like"/>
    <property type="match status" value="1"/>
</dbReference>
<sequence length="226" mass="25776">MTTKPEKRPYSPQGQEAYRHLLEEIRAGRLGPKMRLTETELARRLNTSRTPVREAIRQLEADGLVEHVPRVGAAIRQLDYSEVMELYEMRVVLEGTAARLAARAASDVELAELESLNTEMARARSDAEAMYRLNRQFHLTLLDAAKNRFLTRSVNTLQKSMLILGPSTLEETERQAEALVEHDRIMAALRARDGAAAEAAMRHHMEAAHRTRLRMLRDRERPADKI</sequence>
<dbReference type="RefSeq" id="WP_171326530.1">
    <property type="nucleotide sequence ID" value="NZ_JABFBC010000002.1"/>
</dbReference>
<keyword evidence="6" id="KW-1185">Reference proteome</keyword>
<keyword evidence="2" id="KW-0238">DNA-binding</keyword>
<evidence type="ECO:0000256" key="3">
    <source>
        <dbReference type="ARBA" id="ARBA00023163"/>
    </source>
</evidence>
<dbReference type="Proteomes" id="UP000572377">
    <property type="component" value="Unassembled WGS sequence"/>
</dbReference>
<evidence type="ECO:0000313" key="6">
    <source>
        <dbReference type="Proteomes" id="UP000572377"/>
    </source>
</evidence>
<dbReference type="CDD" id="cd07377">
    <property type="entry name" value="WHTH_GntR"/>
    <property type="match status" value="1"/>
</dbReference>
<name>A0A849L5Q5_9RHOB</name>
<accession>A0A849L5Q5</accession>
<dbReference type="Gene3D" id="1.20.120.530">
    <property type="entry name" value="GntR ligand-binding domain-like"/>
    <property type="match status" value="1"/>
</dbReference>
<keyword evidence="3" id="KW-0804">Transcription</keyword>
<dbReference type="InterPro" id="IPR000485">
    <property type="entry name" value="AsnC-type_HTH_dom"/>
</dbReference>
<dbReference type="PROSITE" id="PS50949">
    <property type="entry name" value="HTH_GNTR"/>
    <property type="match status" value="1"/>
</dbReference>
<reference evidence="5 6" key="1">
    <citation type="submission" date="2020-05" db="EMBL/GenBank/DDBJ databases">
        <title>Gimesia benthica sp. nov., a novel planctomycete isolated from a deep-sea water sample of the Northwest Indian Ocean.</title>
        <authorList>
            <person name="Wang J."/>
            <person name="Ruan C."/>
            <person name="Song L."/>
            <person name="Zhu Y."/>
            <person name="Li A."/>
            <person name="Zheng X."/>
            <person name="Wang L."/>
            <person name="Lu Z."/>
            <person name="Huang Y."/>
            <person name="Du W."/>
            <person name="Zhou Y."/>
            <person name="Huang L."/>
            <person name="Dai X."/>
        </authorList>
    </citation>
    <scope>NUCLEOTIDE SEQUENCE [LARGE SCALE GENOMIC DNA]</scope>
    <source>
        <strain evidence="5 6">YYQ-30</strain>
    </source>
</reference>
<gene>
    <name evidence="5" type="ORF">HMH01_14810</name>
</gene>
<dbReference type="InterPro" id="IPR036390">
    <property type="entry name" value="WH_DNA-bd_sf"/>
</dbReference>
<dbReference type="SUPFAM" id="SSF46785">
    <property type="entry name" value="Winged helix' DNA-binding domain"/>
    <property type="match status" value="1"/>
</dbReference>
<dbReference type="PRINTS" id="PR00033">
    <property type="entry name" value="HTHASNC"/>
</dbReference>
<feature type="domain" description="HTH gntR-type" evidence="4">
    <location>
        <begin position="11"/>
        <end position="78"/>
    </location>
</feature>
<evidence type="ECO:0000313" key="5">
    <source>
        <dbReference type="EMBL" id="NNU81709.1"/>
    </source>
</evidence>
<dbReference type="GO" id="GO:0003700">
    <property type="term" value="F:DNA-binding transcription factor activity"/>
    <property type="evidence" value="ECO:0007669"/>
    <property type="project" value="InterPro"/>
</dbReference>
<comment type="caution">
    <text evidence="5">The sequence shown here is derived from an EMBL/GenBank/DDBJ whole genome shotgun (WGS) entry which is preliminary data.</text>
</comment>
<dbReference type="InterPro" id="IPR036388">
    <property type="entry name" value="WH-like_DNA-bd_sf"/>
</dbReference>
<protein>
    <submittedName>
        <fullName evidence="5">GntR family transcriptional regulator</fullName>
    </submittedName>
</protein>
<organism evidence="5 6">
    <name type="scientific">Halovulum dunhuangense</name>
    <dbReference type="NCBI Taxonomy" id="1505036"/>
    <lineage>
        <taxon>Bacteria</taxon>
        <taxon>Pseudomonadati</taxon>
        <taxon>Pseudomonadota</taxon>
        <taxon>Alphaproteobacteria</taxon>
        <taxon>Rhodobacterales</taxon>
        <taxon>Paracoccaceae</taxon>
        <taxon>Halovulum</taxon>
    </lineage>
</organism>
<dbReference type="InterPro" id="IPR008920">
    <property type="entry name" value="TF_FadR/GntR_C"/>
</dbReference>
<dbReference type="PANTHER" id="PTHR43537">
    <property type="entry name" value="TRANSCRIPTIONAL REGULATOR, GNTR FAMILY"/>
    <property type="match status" value="1"/>
</dbReference>
<dbReference type="SMART" id="SM00895">
    <property type="entry name" value="FCD"/>
    <property type="match status" value="1"/>
</dbReference>
<dbReference type="InterPro" id="IPR000524">
    <property type="entry name" value="Tscrpt_reg_HTH_GntR"/>
</dbReference>
<dbReference type="GO" id="GO:0043565">
    <property type="term" value="F:sequence-specific DNA binding"/>
    <property type="evidence" value="ECO:0007669"/>
    <property type="project" value="InterPro"/>
</dbReference>